<sequence length="537" mass="58312">MKTFCRTGESVAMIGANLRFGIGASGNVSSNATKVFQCHPGGATEATLIFSLGALGMGANFVLMALILAKRQLRRWSQGLLFHQAMVDCARAAILLPLGSSILNCQPMTKCSLVETAFLLLVTVSTVNMLTTVLNDSPIFPETDEEADLTAPLLMDSPQASCFATIEKPWSFLNSKWNLELLILDPCMTNLSTDIFTTGKCVLFGTFMIWFASITINLGPTFLSGALAANTETGHNAPSCPLVHGPFRHYILNALWIAINMICVTLTLIHLRKLHKDLTKANVEAVKVALLTILVNTTGNQQTNAVPENSAASANGGTPKRSGAAEEHRKMRNYLKRMEREGVQRVKMFLVITAAYGIFWGPLFFVTLVDHPIIANPTGYEVTLHIAYIHAFVNPVLFLSLHRGLRQGLSEFFCGCCESIASWILGPSIPVEAVQPPRYQEPIEALPSPPEPPMAQPNACPDLTDVALLKPPLPPTGKHLLDDAMIVPPDPWTLVLRSKGTSTAYESDTSRRSSILLPPLNHSKVNISPTSSDPSSE</sequence>
<dbReference type="EMBL" id="KQ434823">
    <property type="protein sequence ID" value="KZC07215.1"/>
    <property type="molecule type" value="Genomic_DNA"/>
</dbReference>
<dbReference type="PANTHER" id="PTHR24241">
    <property type="entry name" value="NEUROPEPTIDE RECEPTOR-RELATED G-PROTEIN COUPLED RECEPTOR"/>
    <property type="match status" value="1"/>
</dbReference>
<feature type="transmembrane region" description="Helical" evidence="9">
    <location>
        <begin position="385"/>
        <end position="401"/>
    </location>
</feature>
<feature type="transmembrane region" description="Helical" evidence="9">
    <location>
        <begin position="201"/>
        <end position="229"/>
    </location>
</feature>
<dbReference type="CDD" id="cd00637">
    <property type="entry name" value="7tm_classA_rhodopsin-like"/>
    <property type="match status" value="1"/>
</dbReference>
<feature type="region of interest" description="Disordered" evidence="8">
    <location>
        <begin position="500"/>
        <end position="537"/>
    </location>
</feature>
<accession>A0A154P5J7</accession>
<dbReference type="InterPro" id="IPR017452">
    <property type="entry name" value="GPCR_Rhodpsn_7TM"/>
</dbReference>
<dbReference type="AlphaFoldDB" id="A0A154P5J7"/>
<feature type="compositionally biased region" description="Polar residues" evidence="8">
    <location>
        <begin position="304"/>
        <end position="316"/>
    </location>
</feature>
<dbReference type="Gene3D" id="1.20.1070.10">
    <property type="entry name" value="Rhodopsin 7-helix transmembrane proteins"/>
    <property type="match status" value="1"/>
</dbReference>
<proteinExistence type="inferred from homology"/>
<protein>
    <recommendedName>
        <fullName evidence="10">G-protein coupled receptors family 1 profile domain-containing protein</fullName>
    </recommendedName>
</protein>
<feature type="compositionally biased region" description="Polar residues" evidence="8">
    <location>
        <begin position="523"/>
        <end position="537"/>
    </location>
</feature>
<evidence type="ECO:0000313" key="11">
    <source>
        <dbReference type="EMBL" id="KZC07215.1"/>
    </source>
</evidence>
<gene>
    <name evidence="11" type="ORF">WN55_07625</name>
</gene>
<evidence type="ECO:0000256" key="5">
    <source>
        <dbReference type="ARBA" id="ARBA00022989"/>
    </source>
</evidence>
<keyword evidence="12" id="KW-1185">Reference proteome</keyword>
<dbReference type="SUPFAM" id="SSF81321">
    <property type="entry name" value="Family A G protein-coupled receptor-like"/>
    <property type="match status" value="1"/>
</dbReference>
<keyword evidence="5 9" id="KW-1133">Transmembrane helix</keyword>
<feature type="region of interest" description="Disordered" evidence="8">
    <location>
        <begin position="304"/>
        <end position="328"/>
    </location>
</feature>
<feature type="domain" description="G-protein coupled receptors family 1 profile" evidence="10">
    <location>
        <begin position="59"/>
        <end position="398"/>
    </location>
</feature>
<feature type="transmembrane region" description="Helical" evidence="9">
    <location>
        <begin position="48"/>
        <end position="69"/>
    </location>
</feature>
<dbReference type="GO" id="GO:0004930">
    <property type="term" value="F:G protein-coupled receptor activity"/>
    <property type="evidence" value="ECO:0007669"/>
    <property type="project" value="InterPro"/>
</dbReference>
<reference evidence="11 12" key="1">
    <citation type="submission" date="2015-07" db="EMBL/GenBank/DDBJ databases">
        <title>The genome of Dufourea novaeangliae.</title>
        <authorList>
            <person name="Pan H."/>
            <person name="Kapheim K."/>
        </authorList>
    </citation>
    <scope>NUCLEOTIDE SEQUENCE [LARGE SCALE GENOMIC DNA]</scope>
    <source>
        <strain evidence="11">0120121106</strain>
        <tissue evidence="11">Whole body</tissue>
    </source>
</reference>
<evidence type="ECO:0000256" key="3">
    <source>
        <dbReference type="ARBA" id="ARBA00022475"/>
    </source>
</evidence>
<evidence type="ECO:0000313" key="12">
    <source>
        <dbReference type="Proteomes" id="UP000076502"/>
    </source>
</evidence>
<evidence type="ECO:0000256" key="1">
    <source>
        <dbReference type="ARBA" id="ARBA00004651"/>
    </source>
</evidence>
<evidence type="ECO:0000256" key="4">
    <source>
        <dbReference type="ARBA" id="ARBA00022692"/>
    </source>
</evidence>
<dbReference type="Pfam" id="PF00001">
    <property type="entry name" value="7tm_1"/>
    <property type="match status" value="1"/>
</dbReference>
<evidence type="ECO:0000256" key="9">
    <source>
        <dbReference type="SAM" id="Phobius"/>
    </source>
</evidence>
<feature type="transmembrane region" description="Helical" evidence="9">
    <location>
        <begin position="346"/>
        <end position="365"/>
    </location>
</feature>
<evidence type="ECO:0000256" key="8">
    <source>
        <dbReference type="SAM" id="MobiDB-lite"/>
    </source>
</evidence>
<dbReference type="InterPro" id="IPR000276">
    <property type="entry name" value="GPCR_Rhodpsn"/>
</dbReference>
<dbReference type="PROSITE" id="PS50262">
    <property type="entry name" value="G_PROTEIN_RECEP_F1_2"/>
    <property type="match status" value="1"/>
</dbReference>
<evidence type="ECO:0000259" key="10">
    <source>
        <dbReference type="PROSITE" id="PS50262"/>
    </source>
</evidence>
<name>A0A154P5J7_DUFNO</name>
<evidence type="ECO:0000256" key="2">
    <source>
        <dbReference type="ARBA" id="ARBA00010663"/>
    </source>
</evidence>
<evidence type="ECO:0000256" key="7">
    <source>
        <dbReference type="ARBA" id="ARBA00023170"/>
    </source>
</evidence>
<organism evidence="11 12">
    <name type="scientific">Dufourea novaeangliae</name>
    <name type="common">Sweat bee</name>
    <dbReference type="NCBI Taxonomy" id="178035"/>
    <lineage>
        <taxon>Eukaryota</taxon>
        <taxon>Metazoa</taxon>
        <taxon>Ecdysozoa</taxon>
        <taxon>Arthropoda</taxon>
        <taxon>Hexapoda</taxon>
        <taxon>Insecta</taxon>
        <taxon>Pterygota</taxon>
        <taxon>Neoptera</taxon>
        <taxon>Endopterygota</taxon>
        <taxon>Hymenoptera</taxon>
        <taxon>Apocrita</taxon>
        <taxon>Aculeata</taxon>
        <taxon>Apoidea</taxon>
        <taxon>Anthophila</taxon>
        <taxon>Halictidae</taxon>
        <taxon>Rophitinae</taxon>
        <taxon>Dufourea</taxon>
    </lineage>
</organism>
<comment type="subcellular location">
    <subcellularLocation>
        <location evidence="1">Cell membrane</location>
        <topology evidence="1">Multi-pass membrane protein</topology>
    </subcellularLocation>
</comment>
<keyword evidence="6 9" id="KW-0472">Membrane</keyword>
<keyword evidence="7" id="KW-0675">Receptor</keyword>
<keyword evidence="3" id="KW-1003">Cell membrane</keyword>
<dbReference type="PRINTS" id="PR00237">
    <property type="entry name" value="GPCRRHODOPSN"/>
</dbReference>
<evidence type="ECO:0000256" key="6">
    <source>
        <dbReference type="ARBA" id="ARBA00023136"/>
    </source>
</evidence>
<comment type="similarity">
    <text evidence="2">Belongs to the G-protein coupled receptor 1 family.</text>
</comment>
<dbReference type="GO" id="GO:0005886">
    <property type="term" value="C:plasma membrane"/>
    <property type="evidence" value="ECO:0007669"/>
    <property type="project" value="UniProtKB-SubCell"/>
</dbReference>
<feature type="transmembrane region" description="Helical" evidence="9">
    <location>
        <begin position="249"/>
        <end position="271"/>
    </location>
</feature>
<dbReference type="Proteomes" id="UP000076502">
    <property type="component" value="Unassembled WGS sequence"/>
</dbReference>
<dbReference type="STRING" id="178035.A0A154P5J7"/>
<keyword evidence="4 9" id="KW-0812">Transmembrane</keyword>